<accession>A0ACB9QWB5</accession>
<comment type="caution">
    <text evidence="1">The sequence shown here is derived from an EMBL/GenBank/DDBJ whole genome shotgun (WGS) entry which is preliminary data.</text>
</comment>
<dbReference type="Proteomes" id="UP001057402">
    <property type="component" value="Chromosome 5"/>
</dbReference>
<keyword evidence="2" id="KW-1185">Reference proteome</keyword>
<evidence type="ECO:0000313" key="1">
    <source>
        <dbReference type="EMBL" id="KAI4369498.1"/>
    </source>
</evidence>
<protein>
    <submittedName>
        <fullName evidence="1">Uncharacterized protein</fullName>
    </submittedName>
</protein>
<name>A0ACB9QWB5_9MYRT</name>
<sequence>MLAEVVKSTQNPHLNQERNNKQHFVTGLRCCSRTILSTRSIQTFLQWERPFLASAPLMARLQKTGKTKVLDIARNRSPLSLMVRLMQHGRVESKHHVFTRIFKSAEHVKSHLVHPARVKITQTSYPSLTPCSQTLRLLLDKFLGFNFKPSLVTYFE</sequence>
<dbReference type="EMBL" id="CM042884">
    <property type="protein sequence ID" value="KAI4369498.1"/>
    <property type="molecule type" value="Genomic_DNA"/>
</dbReference>
<organism evidence="1 2">
    <name type="scientific">Melastoma candidum</name>
    <dbReference type="NCBI Taxonomy" id="119954"/>
    <lineage>
        <taxon>Eukaryota</taxon>
        <taxon>Viridiplantae</taxon>
        <taxon>Streptophyta</taxon>
        <taxon>Embryophyta</taxon>
        <taxon>Tracheophyta</taxon>
        <taxon>Spermatophyta</taxon>
        <taxon>Magnoliopsida</taxon>
        <taxon>eudicotyledons</taxon>
        <taxon>Gunneridae</taxon>
        <taxon>Pentapetalae</taxon>
        <taxon>rosids</taxon>
        <taxon>malvids</taxon>
        <taxon>Myrtales</taxon>
        <taxon>Melastomataceae</taxon>
        <taxon>Melastomatoideae</taxon>
        <taxon>Melastomateae</taxon>
        <taxon>Melastoma</taxon>
    </lineage>
</organism>
<reference evidence="2" key="1">
    <citation type="journal article" date="2023" name="Front. Plant Sci.">
        <title>Chromosomal-level genome assembly of Melastoma candidum provides insights into trichome evolution.</title>
        <authorList>
            <person name="Zhong Y."/>
            <person name="Wu W."/>
            <person name="Sun C."/>
            <person name="Zou P."/>
            <person name="Liu Y."/>
            <person name="Dai S."/>
            <person name="Zhou R."/>
        </authorList>
    </citation>
    <scope>NUCLEOTIDE SEQUENCE [LARGE SCALE GENOMIC DNA]</scope>
</reference>
<gene>
    <name evidence="1" type="ORF">MLD38_017933</name>
</gene>
<proteinExistence type="predicted"/>
<evidence type="ECO:0000313" key="2">
    <source>
        <dbReference type="Proteomes" id="UP001057402"/>
    </source>
</evidence>